<gene>
    <name evidence="3" type="ORF">HMPREF9448_02673</name>
</gene>
<dbReference type="GeneID" id="77849852"/>
<dbReference type="RefSeq" id="WP_008863049.1">
    <property type="nucleotide sequence ID" value="NZ_JH815206.1"/>
</dbReference>
<dbReference type="AlphaFoldDB" id="K0XDF6"/>
<keyword evidence="1" id="KW-0378">Hydrolase</keyword>
<dbReference type="Gene3D" id="3.40.50.1820">
    <property type="entry name" value="alpha/beta hydrolase"/>
    <property type="match status" value="1"/>
</dbReference>
<dbReference type="PANTHER" id="PTHR48081">
    <property type="entry name" value="AB HYDROLASE SUPERFAMILY PROTEIN C4A8.06C"/>
    <property type="match status" value="1"/>
</dbReference>
<evidence type="ECO:0000256" key="1">
    <source>
        <dbReference type="ARBA" id="ARBA00022801"/>
    </source>
</evidence>
<accession>K0XDF6</accession>
<proteinExistence type="predicted"/>
<keyword evidence="4" id="KW-1185">Reference proteome</keyword>
<dbReference type="EMBL" id="ADLE01000018">
    <property type="protein sequence ID" value="EJZ61995.1"/>
    <property type="molecule type" value="Genomic_DNA"/>
</dbReference>
<dbReference type="PATRIC" id="fig|742726.3.peg.2787"/>
<dbReference type="SUPFAM" id="SSF53474">
    <property type="entry name" value="alpha/beta-Hydrolases"/>
    <property type="match status" value="1"/>
</dbReference>
<comment type="caution">
    <text evidence="3">The sequence shown here is derived from an EMBL/GenBank/DDBJ whole genome shotgun (WGS) entry which is preliminary data.</text>
</comment>
<dbReference type="Pfam" id="PF20434">
    <property type="entry name" value="BD-FAE"/>
    <property type="match status" value="1"/>
</dbReference>
<dbReference type="InterPro" id="IPR050300">
    <property type="entry name" value="GDXG_lipolytic_enzyme"/>
</dbReference>
<organism evidence="3 4">
    <name type="scientific">Barnesiella intestinihominis YIT 11860</name>
    <dbReference type="NCBI Taxonomy" id="742726"/>
    <lineage>
        <taxon>Bacteria</taxon>
        <taxon>Pseudomonadati</taxon>
        <taxon>Bacteroidota</taxon>
        <taxon>Bacteroidia</taxon>
        <taxon>Bacteroidales</taxon>
        <taxon>Barnesiellaceae</taxon>
        <taxon>Barnesiella</taxon>
    </lineage>
</organism>
<dbReference type="GO" id="GO:0016787">
    <property type="term" value="F:hydrolase activity"/>
    <property type="evidence" value="ECO:0007669"/>
    <property type="project" value="UniProtKB-KW"/>
</dbReference>
<protein>
    <recommendedName>
        <fullName evidence="2">BD-FAE-like domain-containing protein</fullName>
    </recommendedName>
</protein>
<dbReference type="InterPro" id="IPR049492">
    <property type="entry name" value="BD-FAE-like_dom"/>
</dbReference>
<dbReference type="PANTHER" id="PTHR48081:SF6">
    <property type="entry name" value="PEPTIDASE S9 PROLYL OLIGOPEPTIDASE CATALYTIC DOMAIN-CONTAINING PROTEIN"/>
    <property type="match status" value="1"/>
</dbReference>
<feature type="domain" description="BD-FAE-like" evidence="2">
    <location>
        <begin position="61"/>
        <end position="243"/>
    </location>
</feature>
<dbReference type="Proteomes" id="UP000006044">
    <property type="component" value="Unassembled WGS sequence"/>
</dbReference>
<dbReference type="STRING" id="742726.HMPREF9448_02673"/>
<dbReference type="HOGENOM" id="CLU_012494_5_1_10"/>
<sequence>MKFKSLIFIVLAASMTCTDIYAENNRPIDIALWENGPLEKNDDEGKAYDENVRIYRPSIKVFLPEGKNTGRAVIMCPGGGYALLAYDHEGYAYADYFKHQGIALIVLKYRMPHGNHKVPMSDVCEAMRVVKSHAAEWKINPDDIGIMGFSAGGHLASTFATHYPAELRPAFQILVYPVISMDETITHSGSRENLIGKNPSKALIDYYSNEKHVNAESPRAFIALSDDDRAVPVENSLRYYKALHRYQIPVSLHIYPTGGHGWGYNESFRFKKAVHDELSDWLRSF</sequence>
<dbReference type="eggNOG" id="COG0657">
    <property type="taxonomic scope" value="Bacteria"/>
</dbReference>
<evidence type="ECO:0000259" key="2">
    <source>
        <dbReference type="Pfam" id="PF20434"/>
    </source>
</evidence>
<evidence type="ECO:0000313" key="4">
    <source>
        <dbReference type="Proteomes" id="UP000006044"/>
    </source>
</evidence>
<name>K0XDF6_9BACT</name>
<reference evidence="3 4" key="1">
    <citation type="submission" date="2012-08" db="EMBL/GenBank/DDBJ databases">
        <title>The Genome Sequence of Barnesiella intestinihominis YIT 11860.</title>
        <authorList>
            <consortium name="The Broad Institute Genome Sequencing Platform"/>
            <person name="Earl A."/>
            <person name="Ward D."/>
            <person name="Feldgarden M."/>
            <person name="Gevers D."/>
            <person name="Morotomi M."/>
            <person name="Walker B."/>
            <person name="Young S.K."/>
            <person name="Zeng Q."/>
            <person name="Gargeya S."/>
            <person name="Fitzgerald M."/>
            <person name="Haas B."/>
            <person name="Abouelleil A."/>
            <person name="Alvarado L."/>
            <person name="Arachchi H.M."/>
            <person name="Berlin A.M."/>
            <person name="Chapman S.B."/>
            <person name="Goldberg J."/>
            <person name="Griggs A."/>
            <person name="Gujja S."/>
            <person name="Hansen M."/>
            <person name="Howarth C."/>
            <person name="Imamovic A."/>
            <person name="Larimer J."/>
            <person name="McCowen C."/>
            <person name="Montmayeur A."/>
            <person name="Murphy C."/>
            <person name="Neiman D."/>
            <person name="Pearson M."/>
            <person name="Priest M."/>
            <person name="Roberts A."/>
            <person name="Saif S."/>
            <person name="Shea T."/>
            <person name="Sisk P."/>
            <person name="Sykes S."/>
            <person name="Wortman J."/>
            <person name="Nusbaum C."/>
            <person name="Birren B."/>
        </authorList>
    </citation>
    <scope>NUCLEOTIDE SEQUENCE [LARGE SCALE GENOMIC DNA]</scope>
    <source>
        <strain evidence="3 4">YIT 11860</strain>
    </source>
</reference>
<dbReference type="InterPro" id="IPR029058">
    <property type="entry name" value="AB_hydrolase_fold"/>
</dbReference>
<evidence type="ECO:0000313" key="3">
    <source>
        <dbReference type="EMBL" id="EJZ61995.1"/>
    </source>
</evidence>